<dbReference type="InterPro" id="IPR047768">
    <property type="entry name" value="Tn5p-like"/>
</dbReference>
<protein>
    <submittedName>
        <fullName evidence="2">IS4 family transposase</fullName>
    </submittedName>
</protein>
<organism evidence="2 3">
    <name type="scientific">Bradyrhizobium cytisi</name>
    <dbReference type="NCBI Taxonomy" id="515489"/>
    <lineage>
        <taxon>Bacteria</taxon>
        <taxon>Pseudomonadati</taxon>
        <taxon>Pseudomonadota</taxon>
        <taxon>Alphaproteobacteria</taxon>
        <taxon>Hyphomicrobiales</taxon>
        <taxon>Nitrobacteraceae</taxon>
        <taxon>Bradyrhizobium</taxon>
    </lineage>
</organism>
<dbReference type="GO" id="GO:0006313">
    <property type="term" value="P:DNA transposition"/>
    <property type="evidence" value="ECO:0007669"/>
    <property type="project" value="InterPro"/>
</dbReference>
<dbReference type="InterPro" id="IPR002559">
    <property type="entry name" value="Transposase_11"/>
</dbReference>
<dbReference type="OrthoDB" id="29815at2"/>
<dbReference type="InterPro" id="IPR012337">
    <property type="entry name" value="RNaseH-like_sf"/>
</dbReference>
<dbReference type="NCBIfam" id="NF033590">
    <property type="entry name" value="transpos_IS4_3"/>
    <property type="match status" value="1"/>
</dbReference>
<dbReference type="Gene3D" id="1.10.740.10">
    <property type="entry name" value="Transferase Inhibitor Protein From Tn5, Chain"/>
    <property type="match status" value="1"/>
</dbReference>
<dbReference type="PANTHER" id="PTHR37319:SF1">
    <property type="entry name" value="TRANSPOSASE TN5 DIMERISATION DOMAIN-CONTAINING PROTEIN"/>
    <property type="match status" value="1"/>
</dbReference>
<feature type="domain" description="Transposase IS4-like" evidence="1">
    <location>
        <begin position="255"/>
        <end position="331"/>
    </location>
</feature>
<dbReference type="Pfam" id="PF01609">
    <property type="entry name" value="DDE_Tnp_1"/>
    <property type="match status" value="1"/>
</dbReference>
<gene>
    <name evidence="2" type="ORF">FXB38_42110</name>
</gene>
<sequence length="437" mass="49400">MLQRVSDRQTICLRQLGDTRAEQVAFRRFVVNDRVTVSKMVLHQRARVAEACAGRHVLVIQDTSEINYESQRGRKRGLGTVGNGRDVGLFVHPMLAVDAEHGHCLGLLDVQVWRRFKSKSKDYRKQPIEEKESYRWLKGPQRAKAALGKAAQVTVIDDREGDIYEKWARLPDRRTQLLTRACRDRAMVDGGTLFAAMAELPEKHSYSLDLPARPGKKRQARQACLTVRFGRVQIRRPQSCSDRDAPEEIELSAIEVIERDPPAKETPVHWRLLTTHAVDTVAQALTVIGWYRQRWHIEQLFRTVKSQGLKIEESVAEDGEALEKLAVIALIGATTSMQLVLARAASHHDQPASHAFDDRQIEVLEALQGKLQGRTIKQQNPYPPQSLAWAAWTIARLGGWTGYESERSTGPITMSRGLTRFNAIAEGYFLDEDLCSN</sequence>
<reference evidence="2 3" key="1">
    <citation type="submission" date="2019-08" db="EMBL/GenBank/DDBJ databases">
        <title>Bradyrhizobium hipponensis sp. nov., a rhizobium isolated from a Lupinus angustifolius root nodule in Tunisia.</title>
        <authorList>
            <person name="Off K."/>
            <person name="Rejili M."/>
            <person name="Mars M."/>
            <person name="Brachmann A."/>
            <person name="Marin M."/>
        </authorList>
    </citation>
    <scope>NUCLEOTIDE SEQUENCE [LARGE SCALE GENOMIC DNA]</scope>
    <source>
        <strain evidence="2 3">CTAW11</strain>
    </source>
</reference>
<dbReference type="EMBL" id="VSSR01000153">
    <property type="protein sequence ID" value="TYL70040.1"/>
    <property type="molecule type" value="Genomic_DNA"/>
</dbReference>
<proteinExistence type="predicted"/>
<name>A0A5S4VSZ3_9BRAD</name>
<dbReference type="InterPro" id="IPR014737">
    <property type="entry name" value="Transposase_Tn5-like_C"/>
</dbReference>
<dbReference type="GO" id="GO:0004803">
    <property type="term" value="F:transposase activity"/>
    <property type="evidence" value="ECO:0007669"/>
    <property type="project" value="InterPro"/>
</dbReference>
<dbReference type="SUPFAM" id="SSF53098">
    <property type="entry name" value="Ribonuclease H-like"/>
    <property type="match status" value="1"/>
</dbReference>
<dbReference type="Gene3D" id="3.90.350.10">
    <property type="entry name" value="Transposase Inhibitor Protein From Tn5, Chain A, domain 1"/>
    <property type="match status" value="1"/>
</dbReference>
<dbReference type="RefSeq" id="WP_148756718.1">
    <property type="nucleotide sequence ID" value="NZ_VSSR01000153.1"/>
</dbReference>
<dbReference type="InterPro" id="IPR054836">
    <property type="entry name" value="Tn5_transposase"/>
</dbReference>
<evidence type="ECO:0000259" key="1">
    <source>
        <dbReference type="Pfam" id="PF01609"/>
    </source>
</evidence>
<dbReference type="GO" id="GO:0003677">
    <property type="term" value="F:DNA binding"/>
    <property type="evidence" value="ECO:0007669"/>
    <property type="project" value="InterPro"/>
</dbReference>
<accession>A0A5S4VSZ3</accession>
<dbReference type="AlphaFoldDB" id="A0A5S4VSZ3"/>
<dbReference type="PANTHER" id="PTHR37319">
    <property type="entry name" value="TRANSPOSASE"/>
    <property type="match status" value="1"/>
</dbReference>
<evidence type="ECO:0000313" key="3">
    <source>
        <dbReference type="Proteomes" id="UP000324853"/>
    </source>
</evidence>
<comment type="caution">
    <text evidence="2">The sequence shown here is derived from an EMBL/GenBank/DDBJ whole genome shotgun (WGS) entry which is preliminary data.</text>
</comment>
<keyword evidence="3" id="KW-1185">Reference proteome</keyword>
<dbReference type="Proteomes" id="UP000324853">
    <property type="component" value="Unassembled WGS sequence"/>
</dbReference>
<evidence type="ECO:0000313" key="2">
    <source>
        <dbReference type="EMBL" id="TYL70040.1"/>
    </source>
</evidence>